<sequence length="80" mass="7941">MSSSAQPSAFGPTGVKCLVDAFATSNPAGTSLVVTEVPSIVVTVYATTVGSGATVTTVAIATNQPEATAGMIIIDVDEPR</sequence>
<dbReference type="AlphaFoldDB" id="A0A8J5W258"/>
<reference evidence="1" key="2">
    <citation type="submission" date="2021-02" db="EMBL/GenBank/DDBJ databases">
        <authorList>
            <person name="Kimball J.A."/>
            <person name="Haas M.W."/>
            <person name="Macchietto M."/>
            <person name="Kono T."/>
            <person name="Duquette J."/>
            <person name="Shao M."/>
        </authorList>
    </citation>
    <scope>NUCLEOTIDE SEQUENCE</scope>
    <source>
        <tissue evidence="1">Fresh leaf tissue</tissue>
    </source>
</reference>
<protein>
    <submittedName>
        <fullName evidence="1">Uncharacterized protein</fullName>
    </submittedName>
</protein>
<keyword evidence="2" id="KW-1185">Reference proteome</keyword>
<evidence type="ECO:0000313" key="2">
    <source>
        <dbReference type="Proteomes" id="UP000729402"/>
    </source>
</evidence>
<name>A0A8J5W258_ZIZPA</name>
<reference evidence="1" key="1">
    <citation type="journal article" date="2021" name="bioRxiv">
        <title>Whole Genome Assembly and Annotation of Northern Wild Rice, Zizania palustris L., Supports a Whole Genome Duplication in the Zizania Genus.</title>
        <authorList>
            <person name="Haas M."/>
            <person name="Kono T."/>
            <person name="Macchietto M."/>
            <person name="Millas R."/>
            <person name="McGilp L."/>
            <person name="Shao M."/>
            <person name="Duquette J."/>
            <person name="Hirsch C.N."/>
            <person name="Kimball J."/>
        </authorList>
    </citation>
    <scope>NUCLEOTIDE SEQUENCE</scope>
    <source>
        <tissue evidence="1">Fresh leaf tissue</tissue>
    </source>
</reference>
<evidence type="ECO:0000313" key="1">
    <source>
        <dbReference type="EMBL" id="KAG8069634.1"/>
    </source>
</evidence>
<dbReference type="Proteomes" id="UP000729402">
    <property type="component" value="Unassembled WGS sequence"/>
</dbReference>
<accession>A0A8J5W258</accession>
<proteinExistence type="predicted"/>
<gene>
    <name evidence="1" type="ORF">GUJ93_ZPchr0006g40660</name>
</gene>
<organism evidence="1 2">
    <name type="scientific">Zizania palustris</name>
    <name type="common">Northern wild rice</name>
    <dbReference type="NCBI Taxonomy" id="103762"/>
    <lineage>
        <taxon>Eukaryota</taxon>
        <taxon>Viridiplantae</taxon>
        <taxon>Streptophyta</taxon>
        <taxon>Embryophyta</taxon>
        <taxon>Tracheophyta</taxon>
        <taxon>Spermatophyta</taxon>
        <taxon>Magnoliopsida</taxon>
        <taxon>Liliopsida</taxon>
        <taxon>Poales</taxon>
        <taxon>Poaceae</taxon>
        <taxon>BOP clade</taxon>
        <taxon>Oryzoideae</taxon>
        <taxon>Oryzeae</taxon>
        <taxon>Zizaniinae</taxon>
        <taxon>Zizania</taxon>
    </lineage>
</organism>
<dbReference type="EMBL" id="JAAALK010000283">
    <property type="protein sequence ID" value="KAG8069634.1"/>
    <property type="molecule type" value="Genomic_DNA"/>
</dbReference>
<comment type="caution">
    <text evidence="1">The sequence shown here is derived from an EMBL/GenBank/DDBJ whole genome shotgun (WGS) entry which is preliminary data.</text>
</comment>